<evidence type="ECO:0000256" key="5">
    <source>
        <dbReference type="ARBA" id="ARBA00022840"/>
    </source>
</evidence>
<evidence type="ECO:0000256" key="8">
    <source>
        <dbReference type="ARBA" id="ARBA00023136"/>
    </source>
</evidence>
<dbReference type="InterPro" id="IPR017871">
    <property type="entry name" value="ABC_transporter-like_CS"/>
</dbReference>
<dbReference type="RefSeq" id="WP_379898745.1">
    <property type="nucleotide sequence ID" value="NZ_JBHRTR010000015.1"/>
</dbReference>
<gene>
    <name evidence="10" type="ORF">ACFOGJ_05455</name>
</gene>
<keyword evidence="8" id="KW-0472">Membrane</keyword>
<dbReference type="PROSITE" id="PS00211">
    <property type="entry name" value="ABC_TRANSPORTER_1"/>
    <property type="match status" value="1"/>
</dbReference>
<dbReference type="Gene3D" id="3.40.50.300">
    <property type="entry name" value="P-loop containing nucleotide triphosphate hydrolases"/>
    <property type="match status" value="1"/>
</dbReference>
<comment type="caution">
    <text evidence="10">The sequence shown here is derived from an EMBL/GenBank/DDBJ whole genome shotgun (WGS) entry which is preliminary data.</text>
</comment>
<evidence type="ECO:0000256" key="6">
    <source>
        <dbReference type="ARBA" id="ARBA00023004"/>
    </source>
</evidence>
<dbReference type="InterPro" id="IPR003593">
    <property type="entry name" value="AAA+_ATPase"/>
</dbReference>
<dbReference type="InterPro" id="IPR027417">
    <property type="entry name" value="P-loop_NTPase"/>
</dbReference>
<dbReference type="GO" id="GO:0005524">
    <property type="term" value="F:ATP binding"/>
    <property type="evidence" value="ECO:0007669"/>
    <property type="project" value="UniProtKB-KW"/>
</dbReference>
<name>A0ABV7KXE2_9PROT</name>
<dbReference type="PANTHER" id="PTHR42781">
    <property type="entry name" value="SPERMIDINE/PUTRESCINE IMPORT ATP-BINDING PROTEIN POTA"/>
    <property type="match status" value="1"/>
</dbReference>
<evidence type="ECO:0000313" key="11">
    <source>
        <dbReference type="Proteomes" id="UP001595528"/>
    </source>
</evidence>
<keyword evidence="1" id="KW-0813">Transport</keyword>
<keyword evidence="3" id="KW-0410">Iron transport</keyword>
<dbReference type="SUPFAM" id="SSF52540">
    <property type="entry name" value="P-loop containing nucleoside triphosphate hydrolases"/>
    <property type="match status" value="1"/>
</dbReference>
<organism evidence="10 11">
    <name type="scientific">Marinibaculum pumilum</name>
    <dbReference type="NCBI Taxonomy" id="1766165"/>
    <lineage>
        <taxon>Bacteria</taxon>
        <taxon>Pseudomonadati</taxon>
        <taxon>Pseudomonadota</taxon>
        <taxon>Alphaproteobacteria</taxon>
        <taxon>Rhodospirillales</taxon>
        <taxon>Rhodospirillaceae</taxon>
        <taxon>Marinibaculum</taxon>
    </lineage>
</organism>
<dbReference type="Pfam" id="PF00005">
    <property type="entry name" value="ABC_tran"/>
    <property type="match status" value="1"/>
</dbReference>
<protein>
    <submittedName>
        <fullName evidence="10">ABC transporter ATP-binding protein</fullName>
    </submittedName>
</protein>
<keyword evidence="4" id="KW-0547">Nucleotide-binding</keyword>
<keyword evidence="5 10" id="KW-0067">ATP-binding</keyword>
<dbReference type="PROSITE" id="PS50893">
    <property type="entry name" value="ABC_TRANSPORTER_2"/>
    <property type="match status" value="1"/>
</dbReference>
<keyword evidence="7" id="KW-0406">Ion transport</keyword>
<sequence length="396" mass="41417">MMPATAMQQAKPAALALQGVSHSYGGRLSVEGIDLAVGAGEIVCLLGPSGCGKTTILRLAAGLETPLAGEIRIMGELVARAGRATPPEDRHVGLVFQDIALFPHLDLVDNVAFGLPRSVRDRRSIAERWLERVDLGRHLRDWPHMLSGGEQQRAALARALAPEPRLLLMDEPFSSLDPHLRHRMRSETLALLRQAGVPALIVTHDAEEAMTLADRVVVMRAGALVQDGTPDMLYRAPADIFAARLFGPLNEWSGIVRRGVVASPFGSLPAPSLADGQRVLVALRAEGVRPHAAGAAVAGTVEAGGGGAGPDGLPATVRQVRPLGADCLVELTALAAAPEGSGEREGAVPGGAAAGAAKQGLLMRCRRNEAPVAGQSLHLRMQADLAFVFPAPAESA</sequence>
<dbReference type="InterPro" id="IPR050093">
    <property type="entry name" value="ABC_SmlMolc_Importer"/>
</dbReference>
<feature type="domain" description="ABC transporter" evidence="9">
    <location>
        <begin position="15"/>
        <end position="246"/>
    </location>
</feature>
<dbReference type="SMART" id="SM00382">
    <property type="entry name" value="AAA"/>
    <property type="match status" value="1"/>
</dbReference>
<evidence type="ECO:0000256" key="3">
    <source>
        <dbReference type="ARBA" id="ARBA00022496"/>
    </source>
</evidence>
<keyword evidence="6" id="KW-0408">Iron</keyword>
<evidence type="ECO:0000256" key="7">
    <source>
        <dbReference type="ARBA" id="ARBA00023065"/>
    </source>
</evidence>
<evidence type="ECO:0000256" key="4">
    <source>
        <dbReference type="ARBA" id="ARBA00022741"/>
    </source>
</evidence>
<accession>A0ABV7KXE2</accession>
<reference evidence="11" key="1">
    <citation type="journal article" date="2019" name="Int. J. Syst. Evol. Microbiol.">
        <title>The Global Catalogue of Microorganisms (GCM) 10K type strain sequencing project: providing services to taxonomists for standard genome sequencing and annotation.</title>
        <authorList>
            <consortium name="The Broad Institute Genomics Platform"/>
            <consortium name="The Broad Institute Genome Sequencing Center for Infectious Disease"/>
            <person name="Wu L."/>
            <person name="Ma J."/>
        </authorList>
    </citation>
    <scope>NUCLEOTIDE SEQUENCE [LARGE SCALE GENOMIC DNA]</scope>
    <source>
        <strain evidence="11">KCTC 42964</strain>
    </source>
</reference>
<dbReference type="Proteomes" id="UP001595528">
    <property type="component" value="Unassembled WGS sequence"/>
</dbReference>
<dbReference type="InterPro" id="IPR015853">
    <property type="entry name" value="ABC_transpr_FbpC"/>
</dbReference>
<proteinExistence type="predicted"/>
<dbReference type="PANTHER" id="PTHR42781:SF4">
    <property type="entry name" value="SPERMIDINE_PUTRESCINE IMPORT ATP-BINDING PROTEIN POTA"/>
    <property type="match status" value="1"/>
</dbReference>
<evidence type="ECO:0000313" key="10">
    <source>
        <dbReference type="EMBL" id="MFC3226667.1"/>
    </source>
</evidence>
<evidence type="ECO:0000256" key="1">
    <source>
        <dbReference type="ARBA" id="ARBA00022448"/>
    </source>
</evidence>
<keyword evidence="11" id="KW-1185">Reference proteome</keyword>
<dbReference type="CDD" id="cd03259">
    <property type="entry name" value="ABC_Carb_Solutes_like"/>
    <property type="match status" value="1"/>
</dbReference>
<evidence type="ECO:0000256" key="2">
    <source>
        <dbReference type="ARBA" id="ARBA00022475"/>
    </source>
</evidence>
<dbReference type="InterPro" id="IPR003439">
    <property type="entry name" value="ABC_transporter-like_ATP-bd"/>
</dbReference>
<keyword evidence="2" id="KW-1003">Cell membrane</keyword>
<evidence type="ECO:0000259" key="9">
    <source>
        <dbReference type="PROSITE" id="PS50893"/>
    </source>
</evidence>
<dbReference type="EMBL" id="JBHRTR010000015">
    <property type="protein sequence ID" value="MFC3226667.1"/>
    <property type="molecule type" value="Genomic_DNA"/>
</dbReference>